<evidence type="ECO:0000259" key="1">
    <source>
        <dbReference type="Pfam" id="PF21984"/>
    </source>
</evidence>
<dbReference type="EMBL" id="RBIJ01000001">
    <property type="protein sequence ID" value="RKQ88618.1"/>
    <property type="molecule type" value="Genomic_DNA"/>
</dbReference>
<proteinExistence type="predicted"/>
<dbReference type="InterPro" id="IPR053843">
    <property type="entry name" value="DnaD_N"/>
</dbReference>
<dbReference type="OrthoDB" id="9770238at2"/>
<name>A0A660L5C9_9BACL</name>
<dbReference type="AlphaFoldDB" id="A0A660L5C9"/>
<feature type="domain" description="DnaD N-terminal" evidence="1">
    <location>
        <begin position="20"/>
        <end position="112"/>
    </location>
</feature>
<dbReference type="Gene3D" id="1.10.10.10">
    <property type="entry name" value="Winged helix-like DNA-binding domain superfamily/Winged helix DNA-binding domain"/>
    <property type="match status" value="1"/>
</dbReference>
<dbReference type="InterPro" id="IPR036388">
    <property type="entry name" value="WH-like_DNA-bd_sf"/>
</dbReference>
<dbReference type="RefSeq" id="WP_121443538.1">
    <property type="nucleotide sequence ID" value="NZ_RBIJ01000001.1"/>
</dbReference>
<evidence type="ECO:0000313" key="2">
    <source>
        <dbReference type="EMBL" id="RKQ88618.1"/>
    </source>
</evidence>
<gene>
    <name evidence="2" type="ORF">C7438_0257</name>
</gene>
<keyword evidence="3" id="KW-1185">Reference proteome</keyword>
<dbReference type="Proteomes" id="UP000267019">
    <property type="component" value="Unassembled WGS sequence"/>
</dbReference>
<dbReference type="Pfam" id="PF21984">
    <property type="entry name" value="DnaD_N"/>
    <property type="match status" value="1"/>
</dbReference>
<comment type="caution">
    <text evidence="2">The sequence shown here is derived from an EMBL/GenBank/DDBJ whole genome shotgun (WGS) entry which is preliminary data.</text>
</comment>
<accession>A0A660L5C9</accession>
<evidence type="ECO:0000313" key="3">
    <source>
        <dbReference type="Proteomes" id="UP000267019"/>
    </source>
</evidence>
<reference evidence="2 3" key="1">
    <citation type="submission" date="2018-10" db="EMBL/GenBank/DDBJ databases">
        <title>Genomic Encyclopedia of Type Strains, Phase IV (KMG-IV): sequencing the most valuable type-strain genomes for metagenomic binning, comparative biology and taxonomic classification.</title>
        <authorList>
            <person name="Goeker M."/>
        </authorList>
    </citation>
    <scope>NUCLEOTIDE SEQUENCE [LARGE SCALE GENOMIC DNA]</scope>
    <source>
        <strain evidence="2 3">DSM 22653</strain>
    </source>
</reference>
<protein>
    <submittedName>
        <fullName evidence="2">DNA replication protein DnaD</fullName>
    </submittedName>
</protein>
<sequence length="220" mass="24725">MDEEVLSLLARVLEEGAVSVPVALFRHYAKLGLDEEDVVLLLHLLVFRHEGDPLPSPRVLASVTTMAERTIAERLRSLVDRGFLAIERHEEEGALFEGYSLHPLYLRLATSLAGEVRPASLVDRLETLLGRPLSVTEIDLLATWREEGREDAEILRATEEAVAGGVRSLREVDRFLSRPPASARARGIPASDARRPEVREVPRLVQYNWLEADDDDEEEF</sequence>
<organism evidence="2 3">
    <name type="scientific">Brockia lithotrophica</name>
    <dbReference type="NCBI Taxonomy" id="933949"/>
    <lineage>
        <taxon>Bacteria</taxon>
        <taxon>Bacillati</taxon>
        <taxon>Bacillota</taxon>
        <taxon>Bacilli</taxon>
        <taxon>Bacillales</taxon>
        <taxon>Bacillales Family X. Incertae Sedis</taxon>
        <taxon>Brockia</taxon>
    </lineage>
</organism>